<feature type="region of interest" description="Disordered" evidence="1">
    <location>
        <begin position="662"/>
        <end position="688"/>
    </location>
</feature>
<evidence type="ECO:0000256" key="1">
    <source>
        <dbReference type="SAM" id="MobiDB-lite"/>
    </source>
</evidence>
<sequence>MPRFIKDVHQFELNYICSCLLLCKIRTSRDLERKFDFLLTQIKQKGIFDGSSTRKKRIEILQKALRLYNAVNDFTISMNESLITTFDTRLKQLRQSAPALPIPTEDDLSKVTKSYDRLIKAYETEEKINTLIQAAIMNKNFIEIPYIIFGAGDTGTTLWLDKFKTHHKKSLLQLAHKTLPQVLMIGENSGSWLHDYTLAQRHSILERVGAENPATYLSSQYYKENPHANGRHVYQANQVNLASTEAPLLKATVLKIEKKSNHEMDWKAPGSSYRLVVKIGSEIKQIYTNEINICTGLGPARDIISDSILAKDQFVRLNQFDEQRQFTPIVDGNDFILTDNEEKSTGRKIVIYGGGGTAAACYRKGFFGNDIRTQDQPFTKENQKNQITWIARNFEKAGTGKLAISALLNAEKRSERLYGDLQSIHETKDNKLLLTFLKTGEHEQDLPQTFQIDCDQFVYSVGQDDSTMRGICEEIETDLTLASDEEGMVLNVTSKDKQVIFFGAAAMAVREKEYMEATWKWLQSEHIGGDVGPGSMPPSRAQIKRYTFLQGIKPSSINANMDSQHLIIKFLEEEKSIPHRVIQSFVTDLLKARKENAPSGASRTTIYELLVKHGLENIIEMNGLGHLVKKIAPSPLTHPQRSPLLSWLGPQRETNDAIPYISSVKPEKKTSSHSSKNPERILQSDLIV</sequence>
<protein>
    <submittedName>
        <fullName evidence="2">Uncharacterized protein</fullName>
    </submittedName>
</protein>
<dbReference type="AlphaFoldDB" id="A0A0W0W4I1"/>
<dbReference type="PATRIC" id="fig|466.6.peg.1441"/>
<dbReference type="RefSeq" id="WP_058452139.1">
    <property type="nucleotide sequence ID" value="NZ_CAAAIB010000013.1"/>
</dbReference>
<name>A0A0W0W4I1_9GAMM</name>
<evidence type="ECO:0000313" key="2">
    <source>
        <dbReference type="EMBL" id="KTD27118.1"/>
    </source>
</evidence>
<reference evidence="2 3" key="1">
    <citation type="submission" date="2015-11" db="EMBL/GenBank/DDBJ databases">
        <title>Genomic analysis of 38 Legionella species identifies large and diverse effector repertoires.</title>
        <authorList>
            <person name="Burstein D."/>
            <person name="Amaro F."/>
            <person name="Zusman T."/>
            <person name="Lifshitz Z."/>
            <person name="Cohen O."/>
            <person name="Gilbert J.A."/>
            <person name="Pupko T."/>
            <person name="Shuman H.A."/>
            <person name="Segal G."/>
        </authorList>
    </citation>
    <scope>NUCLEOTIDE SEQUENCE [LARGE SCALE GENOMIC DNA]</scope>
    <source>
        <strain evidence="2 3">PX-1-G2-E2</strain>
    </source>
</reference>
<dbReference type="Proteomes" id="UP000054908">
    <property type="component" value="Unassembled WGS sequence"/>
</dbReference>
<dbReference type="EMBL" id="LNYL01000033">
    <property type="protein sequence ID" value="KTD27118.1"/>
    <property type="molecule type" value="Genomic_DNA"/>
</dbReference>
<dbReference type="OrthoDB" id="5632709at2"/>
<dbReference type="STRING" id="466.Lmac_1366"/>
<accession>A0A0W0W4I1</accession>
<comment type="caution">
    <text evidence="2">The sequence shown here is derived from an EMBL/GenBank/DDBJ whole genome shotgun (WGS) entry which is preliminary data.</text>
</comment>
<organism evidence="2 3">
    <name type="scientific">Legionella maceachernii</name>
    <dbReference type="NCBI Taxonomy" id="466"/>
    <lineage>
        <taxon>Bacteria</taxon>
        <taxon>Pseudomonadati</taxon>
        <taxon>Pseudomonadota</taxon>
        <taxon>Gammaproteobacteria</taxon>
        <taxon>Legionellales</taxon>
        <taxon>Legionellaceae</taxon>
        <taxon>Legionella</taxon>
    </lineage>
</organism>
<proteinExistence type="predicted"/>
<gene>
    <name evidence="2" type="ORF">Lmac_1366</name>
</gene>
<evidence type="ECO:0000313" key="3">
    <source>
        <dbReference type="Proteomes" id="UP000054908"/>
    </source>
</evidence>
<keyword evidence="3" id="KW-1185">Reference proteome</keyword>